<sequence length="156" mass="17403">MSSEDSLEVRVAGDDDGDNGDNGDEREDAFAVRQHVFVEEQGVDEELEYDGHDADAVHVVAYDDGEPVGTARLRELEDGIGKVERVAVRESRRGEGIGRKLMVTLEERAAERGLATLTLHSQTHAAEFYDLLGYDRHGEEFEEAGIPHVEMHKRLE</sequence>
<evidence type="ECO:0000256" key="3">
    <source>
        <dbReference type="SAM" id="MobiDB-lite"/>
    </source>
</evidence>
<organism evidence="5 6">
    <name type="scientific">Halobiforma nitratireducens JCM 10879</name>
    <dbReference type="NCBI Taxonomy" id="1227454"/>
    <lineage>
        <taxon>Archaea</taxon>
        <taxon>Methanobacteriati</taxon>
        <taxon>Methanobacteriota</taxon>
        <taxon>Stenosarchaea group</taxon>
        <taxon>Halobacteria</taxon>
        <taxon>Halobacteriales</taxon>
        <taxon>Natrialbaceae</taxon>
        <taxon>Halobiforma</taxon>
    </lineage>
</organism>
<dbReference type="PANTHER" id="PTHR43877">
    <property type="entry name" value="AMINOALKYLPHOSPHONATE N-ACETYLTRANSFERASE-RELATED-RELATED"/>
    <property type="match status" value="1"/>
</dbReference>
<name>M0MD97_9EURY</name>
<dbReference type="InterPro" id="IPR016181">
    <property type="entry name" value="Acyl_CoA_acyltransferase"/>
</dbReference>
<keyword evidence="1 5" id="KW-0808">Transferase</keyword>
<feature type="region of interest" description="Disordered" evidence="3">
    <location>
        <begin position="1"/>
        <end position="29"/>
    </location>
</feature>
<dbReference type="EMBL" id="AOMA01000056">
    <property type="protein sequence ID" value="EMA42365.1"/>
    <property type="molecule type" value="Genomic_DNA"/>
</dbReference>
<dbReference type="AlphaFoldDB" id="M0MD97"/>
<evidence type="ECO:0000313" key="5">
    <source>
        <dbReference type="EMBL" id="EMA42365.1"/>
    </source>
</evidence>
<keyword evidence="2" id="KW-0012">Acyltransferase</keyword>
<dbReference type="OrthoDB" id="111868at2157"/>
<evidence type="ECO:0000256" key="2">
    <source>
        <dbReference type="ARBA" id="ARBA00023315"/>
    </source>
</evidence>
<comment type="caution">
    <text evidence="5">The sequence shown here is derived from an EMBL/GenBank/DDBJ whole genome shotgun (WGS) entry which is preliminary data.</text>
</comment>
<protein>
    <submittedName>
        <fullName evidence="5">N-acetyltransferase GCN5</fullName>
    </submittedName>
</protein>
<dbReference type="Gene3D" id="3.40.630.30">
    <property type="match status" value="1"/>
</dbReference>
<evidence type="ECO:0000256" key="1">
    <source>
        <dbReference type="ARBA" id="ARBA00022679"/>
    </source>
</evidence>
<accession>M0MD97</accession>
<reference evidence="5 6" key="1">
    <citation type="journal article" date="2014" name="PLoS Genet.">
        <title>Phylogenetically driven sequencing of extremely halophilic archaea reveals strategies for static and dynamic osmo-response.</title>
        <authorList>
            <person name="Becker E.A."/>
            <person name="Seitzer P.M."/>
            <person name="Tritt A."/>
            <person name="Larsen D."/>
            <person name="Krusor M."/>
            <person name="Yao A.I."/>
            <person name="Wu D."/>
            <person name="Madern D."/>
            <person name="Eisen J.A."/>
            <person name="Darling A.E."/>
            <person name="Facciotti M.T."/>
        </authorList>
    </citation>
    <scope>NUCLEOTIDE SEQUENCE [LARGE SCALE GENOMIC DNA]</scope>
    <source>
        <strain evidence="5 6">JCM 10879</strain>
    </source>
</reference>
<evidence type="ECO:0000313" key="6">
    <source>
        <dbReference type="Proteomes" id="UP000011607"/>
    </source>
</evidence>
<dbReference type="STRING" id="1227454.C446_04280"/>
<dbReference type="GO" id="GO:0016747">
    <property type="term" value="F:acyltransferase activity, transferring groups other than amino-acyl groups"/>
    <property type="evidence" value="ECO:0007669"/>
    <property type="project" value="InterPro"/>
</dbReference>
<dbReference type="Proteomes" id="UP000011607">
    <property type="component" value="Unassembled WGS sequence"/>
</dbReference>
<dbReference type="RefSeq" id="WP_006671815.1">
    <property type="nucleotide sequence ID" value="NZ_AOMA01000056.1"/>
</dbReference>
<dbReference type="PATRIC" id="fig|1227454.3.peg.836"/>
<evidence type="ECO:0000259" key="4">
    <source>
        <dbReference type="PROSITE" id="PS51186"/>
    </source>
</evidence>
<feature type="compositionally biased region" description="Acidic residues" evidence="3">
    <location>
        <begin position="14"/>
        <end position="27"/>
    </location>
</feature>
<dbReference type="PROSITE" id="PS51186">
    <property type="entry name" value="GNAT"/>
    <property type="match status" value="1"/>
</dbReference>
<dbReference type="eggNOG" id="arCOG00839">
    <property type="taxonomic scope" value="Archaea"/>
</dbReference>
<dbReference type="CDD" id="cd04301">
    <property type="entry name" value="NAT_SF"/>
    <property type="match status" value="1"/>
</dbReference>
<feature type="domain" description="N-acetyltransferase" evidence="4">
    <location>
        <begin position="7"/>
        <end position="156"/>
    </location>
</feature>
<dbReference type="Pfam" id="PF13673">
    <property type="entry name" value="Acetyltransf_10"/>
    <property type="match status" value="1"/>
</dbReference>
<keyword evidence="6" id="KW-1185">Reference proteome</keyword>
<dbReference type="InterPro" id="IPR000182">
    <property type="entry name" value="GNAT_dom"/>
</dbReference>
<proteinExistence type="predicted"/>
<dbReference type="InterPro" id="IPR050832">
    <property type="entry name" value="Bact_Acetyltransf"/>
</dbReference>
<gene>
    <name evidence="5" type="ORF">C446_04280</name>
</gene>
<dbReference type="SUPFAM" id="SSF55729">
    <property type="entry name" value="Acyl-CoA N-acyltransferases (Nat)"/>
    <property type="match status" value="1"/>
</dbReference>